<feature type="compositionally biased region" description="Low complexity" evidence="1">
    <location>
        <begin position="32"/>
        <end position="48"/>
    </location>
</feature>
<evidence type="ECO:0000256" key="1">
    <source>
        <dbReference type="SAM" id="MobiDB-lite"/>
    </source>
</evidence>
<sequence>MSRMEKETDGTREIRPTGKRSSGGAVKEKQPGAGAAAAAAETEEAVATRVVLRGPGATRTDRRGRALNTKGVGVVEGRQDRKKRRRRRREVMGERQREEKERERREKGKPEEEVQRQGGKMHDQ</sequence>
<protein>
    <submittedName>
        <fullName evidence="2">Uncharacterized protein</fullName>
    </submittedName>
</protein>
<feature type="compositionally biased region" description="Basic and acidic residues" evidence="1">
    <location>
        <begin position="90"/>
        <end position="124"/>
    </location>
</feature>
<dbReference type="EMBL" id="OY660874">
    <property type="protein sequence ID" value="CAJ1067014.1"/>
    <property type="molecule type" value="Genomic_DNA"/>
</dbReference>
<name>A0AAV1G2X7_XYRNO</name>
<organism evidence="2 3">
    <name type="scientific">Xyrichtys novacula</name>
    <name type="common">Pearly razorfish</name>
    <name type="synonym">Hemipteronotus novacula</name>
    <dbReference type="NCBI Taxonomy" id="13765"/>
    <lineage>
        <taxon>Eukaryota</taxon>
        <taxon>Metazoa</taxon>
        <taxon>Chordata</taxon>
        <taxon>Craniata</taxon>
        <taxon>Vertebrata</taxon>
        <taxon>Euteleostomi</taxon>
        <taxon>Actinopterygii</taxon>
        <taxon>Neopterygii</taxon>
        <taxon>Teleostei</taxon>
        <taxon>Neoteleostei</taxon>
        <taxon>Acanthomorphata</taxon>
        <taxon>Eupercaria</taxon>
        <taxon>Labriformes</taxon>
        <taxon>Labridae</taxon>
        <taxon>Xyrichtys</taxon>
    </lineage>
</organism>
<dbReference type="AlphaFoldDB" id="A0AAV1G2X7"/>
<keyword evidence="3" id="KW-1185">Reference proteome</keyword>
<feature type="compositionally biased region" description="Basic residues" evidence="1">
    <location>
        <begin position="80"/>
        <end position="89"/>
    </location>
</feature>
<evidence type="ECO:0000313" key="2">
    <source>
        <dbReference type="EMBL" id="CAJ1067014.1"/>
    </source>
</evidence>
<feature type="compositionally biased region" description="Basic and acidic residues" evidence="1">
    <location>
        <begin position="1"/>
        <end position="16"/>
    </location>
</feature>
<feature type="region of interest" description="Disordered" evidence="1">
    <location>
        <begin position="1"/>
        <end position="124"/>
    </location>
</feature>
<evidence type="ECO:0000313" key="3">
    <source>
        <dbReference type="Proteomes" id="UP001178508"/>
    </source>
</evidence>
<gene>
    <name evidence="2" type="ORF">XNOV1_A033940</name>
</gene>
<dbReference type="Proteomes" id="UP001178508">
    <property type="component" value="Chromosome 11"/>
</dbReference>
<proteinExistence type="predicted"/>
<accession>A0AAV1G2X7</accession>
<reference evidence="2" key="1">
    <citation type="submission" date="2023-08" db="EMBL/GenBank/DDBJ databases">
        <authorList>
            <person name="Alioto T."/>
            <person name="Alioto T."/>
            <person name="Gomez Garrido J."/>
        </authorList>
    </citation>
    <scope>NUCLEOTIDE SEQUENCE</scope>
</reference>